<gene>
    <name evidence="1" type="ORF">DEA37_0001289</name>
</gene>
<reference evidence="1 2" key="1">
    <citation type="journal article" date="2019" name="Gigascience">
        <title>Whole-genome sequence of the oriental lung fluke Paragonimus westermani.</title>
        <authorList>
            <person name="Oey H."/>
            <person name="Zakrzewski M."/>
            <person name="Narain K."/>
            <person name="Devi K.R."/>
            <person name="Agatsuma T."/>
            <person name="Nawaratna S."/>
            <person name="Gobert G.N."/>
            <person name="Jones M.K."/>
            <person name="Ragan M.A."/>
            <person name="McManus D.P."/>
            <person name="Krause L."/>
        </authorList>
    </citation>
    <scope>NUCLEOTIDE SEQUENCE [LARGE SCALE GENOMIC DNA]</scope>
    <source>
        <strain evidence="1 2">IND2009</strain>
    </source>
</reference>
<dbReference type="AlphaFoldDB" id="A0A5J4NI17"/>
<sequence length="249" mass="28481">MPTAAINIMLNELRHLYPHLPKDARTLLGTPPRTSKSRTRDGGHYVHFGLKDVLDRVLRIHSQCDAVKLQIRVDGASLFKSSRAQLWPILGRLTNPKTATFLVEVFSGQTKPMNVSEYLQDLVDKMLDLQLHGYFNVGSGKRCVMHFECLVANAPARAFIRQMKKHSGYFSYKKCCMRDVYTFGRVTFPHSDCARISDDSFCSRLQEEHHIGVSPFEALPTDMVYSFPLDYMHLICLGVMKTLIKLWRS</sequence>
<evidence type="ECO:0000313" key="1">
    <source>
        <dbReference type="EMBL" id="KAA3675227.1"/>
    </source>
</evidence>
<organism evidence="1 2">
    <name type="scientific">Paragonimus westermani</name>
    <dbReference type="NCBI Taxonomy" id="34504"/>
    <lineage>
        <taxon>Eukaryota</taxon>
        <taxon>Metazoa</taxon>
        <taxon>Spiralia</taxon>
        <taxon>Lophotrochozoa</taxon>
        <taxon>Platyhelminthes</taxon>
        <taxon>Trematoda</taxon>
        <taxon>Digenea</taxon>
        <taxon>Plagiorchiida</taxon>
        <taxon>Troglotremata</taxon>
        <taxon>Troglotrematidae</taxon>
        <taxon>Paragonimus</taxon>
    </lineage>
</organism>
<dbReference type="PANTHER" id="PTHR33053">
    <property type="entry name" value="PROTEIN, PUTATIVE-RELATED"/>
    <property type="match status" value="1"/>
</dbReference>
<keyword evidence="2" id="KW-1185">Reference proteome</keyword>
<proteinExistence type="predicted"/>
<name>A0A5J4NI17_9TREM</name>
<accession>A0A5J4NI17</accession>
<comment type="caution">
    <text evidence="1">The sequence shown here is derived from an EMBL/GenBank/DDBJ whole genome shotgun (WGS) entry which is preliminary data.</text>
</comment>
<protein>
    <submittedName>
        <fullName evidence="1">Uncharacterized protein</fullName>
    </submittedName>
</protein>
<dbReference type="Proteomes" id="UP000324629">
    <property type="component" value="Unassembled WGS sequence"/>
</dbReference>
<evidence type="ECO:0000313" key="2">
    <source>
        <dbReference type="Proteomes" id="UP000324629"/>
    </source>
</evidence>
<dbReference type="EMBL" id="QNGE01002648">
    <property type="protein sequence ID" value="KAA3675227.1"/>
    <property type="molecule type" value="Genomic_DNA"/>
</dbReference>